<gene>
    <name evidence="1" type="ORF">SDC9_169439</name>
</gene>
<sequence>MVDALRSEHRNVALARKFRHRAEPDVLVRIVLVREHRADFEAVPAERFDSGASDVMVRKYNTFHG</sequence>
<proteinExistence type="predicted"/>
<evidence type="ECO:0000313" key="1">
    <source>
        <dbReference type="EMBL" id="MPN22056.1"/>
    </source>
</evidence>
<dbReference type="AlphaFoldDB" id="A0A645G7D9"/>
<comment type="caution">
    <text evidence="1">The sequence shown here is derived from an EMBL/GenBank/DDBJ whole genome shotgun (WGS) entry which is preliminary data.</text>
</comment>
<name>A0A645G7D9_9ZZZZ</name>
<accession>A0A645G7D9</accession>
<organism evidence="1">
    <name type="scientific">bioreactor metagenome</name>
    <dbReference type="NCBI Taxonomy" id="1076179"/>
    <lineage>
        <taxon>unclassified sequences</taxon>
        <taxon>metagenomes</taxon>
        <taxon>ecological metagenomes</taxon>
    </lineage>
</organism>
<protein>
    <submittedName>
        <fullName evidence="1">Uncharacterized protein</fullName>
    </submittedName>
</protein>
<dbReference type="EMBL" id="VSSQ01070204">
    <property type="protein sequence ID" value="MPN22056.1"/>
    <property type="molecule type" value="Genomic_DNA"/>
</dbReference>
<reference evidence="1" key="1">
    <citation type="submission" date="2019-08" db="EMBL/GenBank/DDBJ databases">
        <authorList>
            <person name="Kucharzyk K."/>
            <person name="Murdoch R.W."/>
            <person name="Higgins S."/>
            <person name="Loffler F."/>
        </authorList>
    </citation>
    <scope>NUCLEOTIDE SEQUENCE</scope>
</reference>